<feature type="domain" description="Protein kinase" evidence="9">
    <location>
        <begin position="17"/>
        <end position="263"/>
    </location>
</feature>
<dbReference type="PROSITE" id="PS50011">
    <property type="entry name" value="PROTEIN_KINASE_DOM"/>
    <property type="match status" value="1"/>
</dbReference>
<evidence type="ECO:0000259" key="9">
    <source>
        <dbReference type="PROSITE" id="PS50011"/>
    </source>
</evidence>
<dbReference type="PANTHER" id="PTHR43289:SF6">
    <property type="entry name" value="SERINE_THREONINE-PROTEIN KINASE NEKL-3"/>
    <property type="match status" value="1"/>
</dbReference>
<dbReference type="Pfam" id="PF00069">
    <property type="entry name" value="Pkinase"/>
    <property type="match status" value="1"/>
</dbReference>
<keyword evidence="5 10" id="KW-0418">Kinase</keyword>
<dbReference type="PANTHER" id="PTHR43289">
    <property type="entry name" value="MITOGEN-ACTIVATED PROTEIN KINASE KINASE KINASE 20-RELATED"/>
    <property type="match status" value="1"/>
</dbReference>
<dbReference type="EC" id="2.7.11.1" evidence="1"/>
<dbReference type="GO" id="GO:0080090">
    <property type="term" value="P:regulation of primary metabolic process"/>
    <property type="evidence" value="ECO:0007669"/>
    <property type="project" value="UniProtKB-ARBA"/>
</dbReference>
<dbReference type="GO" id="GO:0004674">
    <property type="term" value="F:protein serine/threonine kinase activity"/>
    <property type="evidence" value="ECO:0007669"/>
    <property type="project" value="UniProtKB-KW"/>
</dbReference>
<dbReference type="KEGG" id="mgor:H0P51_17570"/>
<proteinExistence type="predicted"/>
<reference evidence="10" key="1">
    <citation type="submission" date="2020-07" db="EMBL/GenBank/DDBJ databases">
        <title>Description of Mycobacterium gordonae subsp. intergordonae subsp.nov. and Mycobacterium gordonae subsp. gordonae subsp. nov.</title>
        <authorList>
            <person name="Huang H."/>
        </authorList>
    </citation>
    <scope>NUCLEOTIDE SEQUENCE [LARGE SCALE GENOMIC DNA]</scope>
    <source>
        <strain evidence="10">24T</strain>
    </source>
</reference>
<keyword evidence="11" id="KW-1185">Reference proteome</keyword>
<keyword evidence="8" id="KW-0472">Membrane</keyword>
<sequence length="468" mass="49581">MSSPDHGSRTGTQFGPYELRSLIGRGEVYEAYDTRKDQAVAIRFLPTDFAANPGLQQRLSRVAAMSDPHVLPVYHFGEISGVPYLDTRLVDGGTLRDLLLEQGTLEPPRAARIIAQVAAALDAAHAKGLVHGDVKPENVLLTPDDFAYLDFGGGAAGSTSYLAPERLGGSRIGPPSDIYSLTCVLYECLTGRPPFEHDEEREVLNAHIFGAPPRPSIMRRAVNRDFDGIIARGMAKQPAARFVSAAELASAAGEAALWDQPLLASGPPLHERSKSERPKSPKSEPPKTRPFQVVHESASKPPAVSRVVLSGVTAALFVIAVTLAGVLALTDHRHTPAVAASAPSAAPPVTPTTEATPSLSHPVQGADALGFIGHPARCDPGNPPAAVVRTAKSLAVVCQSKAGYYYRGERIRDGANIEISNAVRTAGGFDVINPANGVRYEVRPHQLTILSGQHVDSAEPVLQYASAA</sequence>
<evidence type="ECO:0000313" key="11">
    <source>
        <dbReference type="Proteomes" id="UP000510682"/>
    </source>
</evidence>
<evidence type="ECO:0000256" key="6">
    <source>
        <dbReference type="ARBA" id="ARBA00022840"/>
    </source>
</evidence>
<keyword evidence="8" id="KW-0812">Transmembrane</keyword>
<evidence type="ECO:0000256" key="2">
    <source>
        <dbReference type="ARBA" id="ARBA00022527"/>
    </source>
</evidence>
<keyword evidence="8" id="KW-1133">Transmembrane helix</keyword>
<evidence type="ECO:0000256" key="4">
    <source>
        <dbReference type="ARBA" id="ARBA00022741"/>
    </source>
</evidence>
<dbReference type="InterPro" id="IPR011009">
    <property type="entry name" value="Kinase-like_dom_sf"/>
</dbReference>
<dbReference type="Proteomes" id="UP000510682">
    <property type="component" value="Chromosome"/>
</dbReference>
<dbReference type="Gene3D" id="1.10.510.10">
    <property type="entry name" value="Transferase(Phosphotransferase) domain 1"/>
    <property type="match status" value="1"/>
</dbReference>
<dbReference type="GO" id="GO:0005524">
    <property type="term" value="F:ATP binding"/>
    <property type="evidence" value="ECO:0007669"/>
    <property type="project" value="UniProtKB-KW"/>
</dbReference>
<dbReference type="SMART" id="SM00220">
    <property type="entry name" value="S_TKc"/>
    <property type="match status" value="1"/>
</dbReference>
<keyword evidence="3" id="KW-0808">Transferase</keyword>
<dbReference type="RefSeq" id="WP_180914046.1">
    <property type="nucleotide sequence ID" value="NZ_CP059165.1"/>
</dbReference>
<keyword evidence="2 10" id="KW-0723">Serine/threonine-protein kinase</keyword>
<feature type="transmembrane region" description="Helical" evidence="8">
    <location>
        <begin position="307"/>
        <end position="329"/>
    </location>
</feature>
<name>A0A7D6I4I9_9MYCO</name>
<feature type="region of interest" description="Disordered" evidence="7">
    <location>
        <begin position="339"/>
        <end position="361"/>
    </location>
</feature>
<gene>
    <name evidence="10" type="ORF">H0P51_17570</name>
</gene>
<evidence type="ECO:0000256" key="5">
    <source>
        <dbReference type="ARBA" id="ARBA00022777"/>
    </source>
</evidence>
<dbReference type="InterPro" id="IPR008271">
    <property type="entry name" value="Ser/Thr_kinase_AS"/>
</dbReference>
<keyword evidence="4" id="KW-0547">Nucleotide-binding</keyword>
<dbReference type="PROSITE" id="PS00108">
    <property type="entry name" value="PROTEIN_KINASE_ST"/>
    <property type="match status" value="1"/>
</dbReference>
<accession>A0A7D6I4I9</accession>
<protein>
    <recommendedName>
        <fullName evidence="1">non-specific serine/threonine protein kinase</fullName>
        <ecNumber evidence="1">2.7.11.1</ecNumber>
    </recommendedName>
</protein>
<organism evidence="10 11">
    <name type="scientific">Mycobacterium vicinigordonae</name>
    <dbReference type="NCBI Taxonomy" id="1719132"/>
    <lineage>
        <taxon>Bacteria</taxon>
        <taxon>Bacillati</taxon>
        <taxon>Actinomycetota</taxon>
        <taxon>Actinomycetes</taxon>
        <taxon>Mycobacteriales</taxon>
        <taxon>Mycobacteriaceae</taxon>
        <taxon>Mycobacterium</taxon>
    </lineage>
</organism>
<feature type="region of interest" description="Disordered" evidence="7">
    <location>
        <begin position="263"/>
        <end position="297"/>
    </location>
</feature>
<dbReference type="EMBL" id="CP059165">
    <property type="protein sequence ID" value="QLL05636.1"/>
    <property type="molecule type" value="Genomic_DNA"/>
</dbReference>
<reference evidence="10" key="2">
    <citation type="submission" date="2020-07" db="EMBL/GenBank/DDBJ databases">
        <authorList>
            <person name="Yu X."/>
        </authorList>
    </citation>
    <scope>NUCLEOTIDE SEQUENCE [LARGE SCALE GENOMIC DNA]</scope>
    <source>
        <strain evidence="10">24T</strain>
    </source>
</reference>
<evidence type="ECO:0000256" key="8">
    <source>
        <dbReference type="SAM" id="Phobius"/>
    </source>
</evidence>
<dbReference type="AlphaFoldDB" id="A0A7D6I4I9"/>
<evidence type="ECO:0000313" key="10">
    <source>
        <dbReference type="EMBL" id="QLL05636.1"/>
    </source>
</evidence>
<dbReference type="InterPro" id="IPR000719">
    <property type="entry name" value="Prot_kinase_dom"/>
</dbReference>
<dbReference type="Gene3D" id="3.30.200.20">
    <property type="entry name" value="Phosphorylase Kinase, domain 1"/>
    <property type="match status" value="1"/>
</dbReference>
<dbReference type="CDD" id="cd14014">
    <property type="entry name" value="STKc_PknB_like"/>
    <property type="match status" value="1"/>
</dbReference>
<evidence type="ECO:0000256" key="1">
    <source>
        <dbReference type="ARBA" id="ARBA00012513"/>
    </source>
</evidence>
<feature type="compositionally biased region" description="Basic and acidic residues" evidence="7">
    <location>
        <begin position="269"/>
        <end position="287"/>
    </location>
</feature>
<evidence type="ECO:0000256" key="7">
    <source>
        <dbReference type="SAM" id="MobiDB-lite"/>
    </source>
</evidence>
<keyword evidence="6" id="KW-0067">ATP-binding</keyword>
<evidence type="ECO:0000256" key="3">
    <source>
        <dbReference type="ARBA" id="ARBA00022679"/>
    </source>
</evidence>
<dbReference type="SUPFAM" id="SSF56112">
    <property type="entry name" value="Protein kinase-like (PK-like)"/>
    <property type="match status" value="1"/>
</dbReference>